<reference evidence="2 3" key="1">
    <citation type="journal article" date="2016" name="Nat. Commun.">
        <title>Thousands of microbial genomes shed light on interconnected biogeochemical processes in an aquifer system.</title>
        <authorList>
            <person name="Anantharaman K."/>
            <person name="Brown C.T."/>
            <person name="Hug L.A."/>
            <person name="Sharon I."/>
            <person name="Castelle C.J."/>
            <person name="Probst A.J."/>
            <person name="Thomas B.C."/>
            <person name="Singh A."/>
            <person name="Wilkins M.J."/>
            <person name="Karaoz U."/>
            <person name="Brodie E.L."/>
            <person name="Williams K.H."/>
            <person name="Hubbard S.S."/>
            <person name="Banfield J.F."/>
        </authorList>
    </citation>
    <scope>NUCLEOTIDE SEQUENCE [LARGE SCALE GENOMIC DNA]</scope>
</reference>
<accession>A0A1F7XYQ0</accession>
<comment type="caution">
    <text evidence="2">The sequence shown here is derived from an EMBL/GenBank/DDBJ whole genome shotgun (WGS) entry which is preliminary data.</text>
</comment>
<dbReference type="InterPro" id="IPR003741">
    <property type="entry name" value="LUD_dom"/>
</dbReference>
<dbReference type="Pfam" id="PF02589">
    <property type="entry name" value="LUD_dom"/>
    <property type="match status" value="1"/>
</dbReference>
<evidence type="ECO:0000259" key="1">
    <source>
        <dbReference type="Pfam" id="PF02589"/>
    </source>
</evidence>
<dbReference type="AlphaFoldDB" id="A0A1F7XYQ0"/>
<organism evidence="2 3">
    <name type="scientific">Candidatus Woesebacteria bacterium RIFCSPHIGHO2_01_FULL_38_9</name>
    <dbReference type="NCBI Taxonomy" id="1802492"/>
    <lineage>
        <taxon>Bacteria</taxon>
        <taxon>Candidatus Woeseibacteriota</taxon>
    </lineage>
</organism>
<dbReference type="PANTHER" id="PTHR36179">
    <property type="entry name" value="LUD_DOM DOMAIN-CONTAINING PROTEIN"/>
    <property type="match status" value="1"/>
</dbReference>
<dbReference type="PANTHER" id="PTHR36179:SF2">
    <property type="entry name" value="LUD DOMAIN-CONTAINING PROTEIN"/>
    <property type="match status" value="1"/>
</dbReference>
<proteinExistence type="predicted"/>
<name>A0A1F7XYQ0_9BACT</name>
<gene>
    <name evidence="2" type="ORF">A2714_01045</name>
</gene>
<evidence type="ECO:0000313" key="2">
    <source>
        <dbReference type="EMBL" id="OGM20126.1"/>
    </source>
</evidence>
<feature type="domain" description="LUD" evidence="1">
    <location>
        <begin position="12"/>
        <end position="166"/>
    </location>
</feature>
<dbReference type="EMBL" id="MGGE01000051">
    <property type="protein sequence ID" value="OGM20126.1"/>
    <property type="molecule type" value="Genomic_DNA"/>
</dbReference>
<dbReference type="Proteomes" id="UP000178419">
    <property type="component" value="Unassembled WGS sequence"/>
</dbReference>
<sequence>MDFDTLAKKSVVEKTADALTKKGYEVFVVGKGSHALKKIKKLIPEGVSVMNGSSTTLVQIGYLKLLESRKHKLNDLHAKVTAEPNKEKRRKLRRESVLSDYYLGSVHALIENGEFVIASNTGSQIPHIVFTSPNLIFVVSTKKIVPTLDAAMDRLTKHVVPMENKYMLKTYKVGTNLNKLLIFKGELPLLARKITFILVNENLGY</sequence>
<dbReference type="InterPro" id="IPR024185">
    <property type="entry name" value="FTHF_cligase-like_sf"/>
</dbReference>
<protein>
    <recommendedName>
        <fullName evidence="1">LUD domain-containing protein</fullName>
    </recommendedName>
</protein>
<evidence type="ECO:0000313" key="3">
    <source>
        <dbReference type="Proteomes" id="UP000178419"/>
    </source>
</evidence>
<dbReference type="Gene3D" id="3.40.50.10420">
    <property type="entry name" value="NagB/RpiA/CoA transferase-like"/>
    <property type="match status" value="1"/>
</dbReference>